<dbReference type="SUPFAM" id="SSF53590">
    <property type="entry name" value="Nucleoside hydrolase"/>
    <property type="match status" value="1"/>
</dbReference>
<comment type="caution">
    <text evidence="4">The sequence shown here is derived from an EMBL/GenBank/DDBJ whole genome shotgun (WGS) entry which is preliminary data.</text>
</comment>
<protein>
    <submittedName>
        <fullName evidence="4">Pyrimidine-specific ribonucleoside hydrolase RihA</fullName>
    </submittedName>
</protein>
<evidence type="ECO:0000313" key="4">
    <source>
        <dbReference type="EMBL" id="KAF1042081.1"/>
    </source>
</evidence>
<proteinExistence type="predicted"/>
<dbReference type="InterPro" id="IPR023186">
    <property type="entry name" value="IUNH"/>
</dbReference>
<keyword evidence="1 4" id="KW-0378">Hydrolase</keyword>
<dbReference type="PANTHER" id="PTHR12304:SF4">
    <property type="entry name" value="URIDINE NUCLEOSIDASE"/>
    <property type="match status" value="1"/>
</dbReference>
<dbReference type="AlphaFoldDB" id="A0A7V8JTD3"/>
<sequence>MNQTTSQHHAIPVIIDCDPGIDDALALLLAAGSSEIGLRAITTVAGNRPVQTTSHNARKILDLAGLHEVPVYAGAQRPLYGSEARCNLVHGEDGLGGVQLPEQRPIAGEHAANALVRLLQDAEAGSIELVAIGPLSNLAMAELLAPGILRRARRLLVMGGALRVPGNITPTAEFNFYADPLAADIVMRSGAQIVLFPLDVTHQAIMSADWIASFAGLGTRCGTAAAAMLKAYAELDPLLHDACPVAYLLQPRLFGEEACELQVDWRPGATEGYALARFFHKRRGFAPNVQAATTVDNHALLALVKQKIDTLS</sequence>
<dbReference type="Gene3D" id="3.90.245.10">
    <property type="entry name" value="Ribonucleoside hydrolase-like"/>
    <property type="match status" value="1"/>
</dbReference>
<dbReference type="GO" id="GO:0006152">
    <property type="term" value="P:purine nucleoside catabolic process"/>
    <property type="evidence" value="ECO:0007669"/>
    <property type="project" value="TreeGrafter"/>
</dbReference>
<dbReference type="PANTHER" id="PTHR12304">
    <property type="entry name" value="INOSINE-URIDINE PREFERRING NUCLEOSIDE HYDROLASE"/>
    <property type="match status" value="1"/>
</dbReference>
<gene>
    <name evidence="4" type="primary">rihA</name>
    <name evidence="4" type="ORF">GAK35_02926</name>
</gene>
<reference evidence="5" key="1">
    <citation type="journal article" date="2020" name="MBio">
        <title>Horizontal gene transfer to a defensive symbiont with a reduced genome amongst a multipartite beetle microbiome.</title>
        <authorList>
            <person name="Waterworth S.C."/>
            <person name="Florez L.V."/>
            <person name="Rees E.R."/>
            <person name="Hertweck C."/>
            <person name="Kaltenpoth M."/>
            <person name="Kwan J.C."/>
        </authorList>
    </citation>
    <scope>NUCLEOTIDE SEQUENCE [LARGE SCALE GENOMIC DNA]</scope>
</reference>
<evidence type="ECO:0000256" key="1">
    <source>
        <dbReference type="ARBA" id="ARBA00022801"/>
    </source>
</evidence>
<dbReference type="InterPro" id="IPR036452">
    <property type="entry name" value="Ribo_hydro-like"/>
</dbReference>
<organism evidence="4 5">
    <name type="scientific">Herbaspirillum frisingense</name>
    <dbReference type="NCBI Taxonomy" id="92645"/>
    <lineage>
        <taxon>Bacteria</taxon>
        <taxon>Pseudomonadati</taxon>
        <taxon>Pseudomonadota</taxon>
        <taxon>Betaproteobacteria</taxon>
        <taxon>Burkholderiales</taxon>
        <taxon>Oxalobacteraceae</taxon>
        <taxon>Herbaspirillum</taxon>
    </lineage>
</organism>
<evidence type="ECO:0000259" key="3">
    <source>
        <dbReference type="Pfam" id="PF01156"/>
    </source>
</evidence>
<keyword evidence="2" id="KW-0326">Glycosidase</keyword>
<feature type="domain" description="Inosine/uridine-preferring nucleoside hydrolase" evidence="3">
    <location>
        <begin position="13"/>
        <end position="300"/>
    </location>
</feature>
<dbReference type="Pfam" id="PF01156">
    <property type="entry name" value="IU_nuc_hydro"/>
    <property type="match status" value="1"/>
</dbReference>
<dbReference type="EMBL" id="WNDX01000095">
    <property type="protein sequence ID" value="KAF1042081.1"/>
    <property type="molecule type" value="Genomic_DNA"/>
</dbReference>
<dbReference type="Proteomes" id="UP000462435">
    <property type="component" value="Unassembled WGS sequence"/>
</dbReference>
<evidence type="ECO:0000256" key="2">
    <source>
        <dbReference type="ARBA" id="ARBA00023295"/>
    </source>
</evidence>
<name>A0A7V8JTD3_9BURK</name>
<dbReference type="GO" id="GO:0005829">
    <property type="term" value="C:cytosol"/>
    <property type="evidence" value="ECO:0007669"/>
    <property type="project" value="TreeGrafter"/>
</dbReference>
<dbReference type="InterPro" id="IPR001910">
    <property type="entry name" value="Inosine/uridine_hydrolase_dom"/>
</dbReference>
<dbReference type="GO" id="GO:0008477">
    <property type="term" value="F:purine nucleosidase activity"/>
    <property type="evidence" value="ECO:0007669"/>
    <property type="project" value="TreeGrafter"/>
</dbReference>
<accession>A0A7V8JTD3</accession>
<evidence type="ECO:0000313" key="5">
    <source>
        <dbReference type="Proteomes" id="UP000462435"/>
    </source>
</evidence>